<reference evidence="3" key="1">
    <citation type="submission" date="2022-09" db="EMBL/GenBank/DDBJ databases">
        <title>Australian commercial rhizobial inoculants.</title>
        <authorList>
            <person name="Kohlmeier M.G."/>
            <person name="O'Hara G.W."/>
            <person name="Colombi E."/>
            <person name="Ramsay J.P."/>
            <person name="Terpolilli J."/>
        </authorList>
    </citation>
    <scope>NUCLEOTIDE SEQUENCE</scope>
    <source>
        <strain evidence="3">WSM1592</strain>
        <plasmid evidence="3">pWSM1592_1</plasmid>
    </source>
</reference>
<evidence type="ECO:0000256" key="1">
    <source>
        <dbReference type="SAM" id="Phobius"/>
    </source>
</evidence>
<feature type="transmembrane region" description="Helical" evidence="1">
    <location>
        <begin position="249"/>
        <end position="270"/>
    </location>
</feature>
<evidence type="ECO:0000313" key="3">
    <source>
        <dbReference type="EMBL" id="UWU17006.1"/>
    </source>
</evidence>
<dbReference type="Proteomes" id="UP001060123">
    <property type="component" value="Plasmid pWSM1592_1"/>
</dbReference>
<keyword evidence="1" id="KW-0472">Membrane</keyword>
<dbReference type="InterPro" id="IPR026841">
    <property type="entry name" value="Aur1/Ipt1"/>
</dbReference>
<accession>A0ABY5XRA2</accession>
<feature type="transmembrane region" description="Helical" evidence="1">
    <location>
        <begin position="87"/>
        <end position="104"/>
    </location>
</feature>
<evidence type="ECO:0000259" key="2">
    <source>
        <dbReference type="Pfam" id="PF14378"/>
    </source>
</evidence>
<feature type="domain" description="Inositolphosphotransferase Aur1/Ipt1" evidence="2">
    <location>
        <begin position="119"/>
        <end position="312"/>
    </location>
</feature>
<keyword evidence="1" id="KW-0812">Transmembrane</keyword>
<keyword evidence="4" id="KW-1185">Reference proteome</keyword>
<geneLocation type="plasmid" evidence="3 4">
    <name>pWSM1592_1</name>
</geneLocation>
<dbReference type="RefSeq" id="WP_051336547.1">
    <property type="nucleotide sequence ID" value="NZ_CP104144.1"/>
</dbReference>
<dbReference type="Pfam" id="PF14378">
    <property type="entry name" value="PAP2_3"/>
    <property type="match status" value="1"/>
</dbReference>
<sequence length="332" mass="35947">MTEVVISVAASRRPMAWLSVSCGVFAIVAFGIAPALYVRNLSAFALQVVPAAAVLSIAVLLAASIIRQPAVPLSHLAGILRRRGGGVLGIAAWMCIGMAAFWTVKFQIPHVVPFYADPALAAIDRALHFGDPWRWAHSFLPAEAMPSMLIVYFPLWLLAFIGCIALVAFHPSDRLRSRYLLSFAATYVFLGTVVAALGASVGPIFYDRFFDDGRFGDLVATLKQNPGESYLFFVADRLYTAYASGAEDIFAGISAMPSIHVAIATLNALLLAQLSRWLGVVGWTFAALTLFGSIYFGWHYAVDGYVSAAAVFFFWRLFDAPSQNKQSSGVTC</sequence>
<gene>
    <name evidence="3" type="ORF">N2599_29845</name>
</gene>
<keyword evidence="3" id="KW-0614">Plasmid</keyword>
<organism evidence="3 4">
    <name type="scientific">Rhizobium sullae</name>
    <name type="common">Rhizobium hedysari</name>
    <dbReference type="NCBI Taxonomy" id="50338"/>
    <lineage>
        <taxon>Bacteria</taxon>
        <taxon>Pseudomonadati</taxon>
        <taxon>Pseudomonadota</taxon>
        <taxon>Alphaproteobacteria</taxon>
        <taxon>Hyphomicrobiales</taxon>
        <taxon>Rhizobiaceae</taxon>
        <taxon>Rhizobium/Agrobacterium group</taxon>
        <taxon>Rhizobium</taxon>
    </lineage>
</organism>
<feature type="transmembrane region" description="Helical" evidence="1">
    <location>
        <begin position="149"/>
        <end position="169"/>
    </location>
</feature>
<evidence type="ECO:0000313" key="4">
    <source>
        <dbReference type="Proteomes" id="UP001060123"/>
    </source>
</evidence>
<dbReference type="EMBL" id="CP104144">
    <property type="protein sequence ID" value="UWU17006.1"/>
    <property type="molecule type" value="Genomic_DNA"/>
</dbReference>
<keyword evidence="1" id="KW-1133">Transmembrane helix</keyword>
<feature type="transmembrane region" description="Helical" evidence="1">
    <location>
        <begin position="277"/>
        <end position="296"/>
    </location>
</feature>
<name>A0ABY5XRA2_RHISU</name>
<feature type="transmembrane region" description="Helical" evidence="1">
    <location>
        <begin position="16"/>
        <end position="38"/>
    </location>
</feature>
<proteinExistence type="predicted"/>
<protein>
    <submittedName>
        <fullName evidence="3">Phosphatase PAP2 family protein</fullName>
    </submittedName>
</protein>
<feature type="transmembrane region" description="Helical" evidence="1">
    <location>
        <begin position="44"/>
        <end position="66"/>
    </location>
</feature>
<feature type="transmembrane region" description="Helical" evidence="1">
    <location>
        <begin position="181"/>
        <end position="206"/>
    </location>
</feature>